<comment type="caution">
    <text evidence="1">The sequence shown here is derived from an EMBL/GenBank/DDBJ whole genome shotgun (WGS) entry which is preliminary data.</text>
</comment>
<gene>
    <name evidence="1" type="ORF">E6C27_scaffold2379G00080</name>
</gene>
<evidence type="ECO:0000313" key="1">
    <source>
        <dbReference type="EMBL" id="KAA0040279.1"/>
    </source>
</evidence>
<sequence>MLESDVSKITLEQFKESFYAKFFSGNVKHAKQQEFLNLEQGDMTVEYTGLESTRESWSVQGCRQRVRPWSEEEVESQPALAPQRDLRSGGVFQRHRQELAAAGRTLRELPASGRCGRVHEGHCLIGSGVCFRCKQPGHNADVCAHKLIRTTPHQPFASSREEFLSRLVRRPSELDFDVILGMDWLFANHASIDCFRKEVIFNPPSRTSFKFKGAGIVCIPKVISAMKASKLLSLGTWSILASVVDTREPEVFLSFETVEREYPDVF</sequence>
<dbReference type="OrthoDB" id="1749844at2759"/>
<dbReference type="EMBL" id="SSTE01017613">
    <property type="protein sequence ID" value="KAA0040279.1"/>
    <property type="molecule type" value="Genomic_DNA"/>
</dbReference>
<protein>
    <submittedName>
        <fullName evidence="1">Ty3-gypsy retrotransposon protein</fullName>
    </submittedName>
</protein>
<proteinExistence type="predicted"/>
<dbReference type="AlphaFoldDB" id="A0A5A7TG91"/>
<dbReference type="Proteomes" id="UP000321393">
    <property type="component" value="Unassembled WGS sequence"/>
</dbReference>
<evidence type="ECO:0000313" key="2">
    <source>
        <dbReference type="Proteomes" id="UP000321393"/>
    </source>
</evidence>
<dbReference type="Pfam" id="PF08284">
    <property type="entry name" value="RVP_2"/>
    <property type="match status" value="1"/>
</dbReference>
<name>A0A5A7TG91_CUCMM</name>
<reference evidence="1 2" key="1">
    <citation type="submission" date="2019-08" db="EMBL/GenBank/DDBJ databases">
        <title>Draft genome sequences of two oriental melons (Cucumis melo L. var makuwa).</title>
        <authorList>
            <person name="Kwon S.-Y."/>
        </authorList>
    </citation>
    <scope>NUCLEOTIDE SEQUENCE [LARGE SCALE GENOMIC DNA]</scope>
    <source>
        <strain evidence="2">cv. SW 3</strain>
        <tissue evidence="1">Leaf</tissue>
    </source>
</reference>
<accession>A0A5A7TG91</accession>
<dbReference type="Gene3D" id="2.40.70.10">
    <property type="entry name" value="Acid Proteases"/>
    <property type="match status" value="1"/>
</dbReference>
<dbReference type="InterPro" id="IPR021109">
    <property type="entry name" value="Peptidase_aspartic_dom_sf"/>
</dbReference>
<organism evidence="1 2">
    <name type="scientific">Cucumis melo var. makuwa</name>
    <name type="common">Oriental melon</name>
    <dbReference type="NCBI Taxonomy" id="1194695"/>
    <lineage>
        <taxon>Eukaryota</taxon>
        <taxon>Viridiplantae</taxon>
        <taxon>Streptophyta</taxon>
        <taxon>Embryophyta</taxon>
        <taxon>Tracheophyta</taxon>
        <taxon>Spermatophyta</taxon>
        <taxon>Magnoliopsida</taxon>
        <taxon>eudicotyledons</taxon>
        <taxon>Gunneridae</taxon>
        <taxon>Pentapetalae</taxon>
        <taxon>rosids</taxon>
        <taxon>fabids</taxon>
        <taxon>Cucurbitales</taxon>
        <taxon>Cucurbitaceae</taxon>
        <taxon>Benincaseae</taxon>
        <taxon>Cucumis</taxon>
    </lineage>
</organism>